<name>A0AA38M894_9CUCU</name>
<dbReference type="SMART" id="SM00248">
    <property type="entry name" value="ANK"/>
    <property type="match status" value="5"/>
</dbReference>
<dbReference type="EMBL" id="JALNTZ010000007">
    <property type="protein sequence ID" value="KAJ3647031.1"/>
    <property type="molecule type" value="Genomic_DNA"/>
</dbReference>
<evidence type="ECO:0000256" key="3">
    <source>
        <dbReference type="PROSITE-ProRule" id="PRU00023"/>
    </source>
</evidence>
<dbReference type="InterPro" id="IPR036770">
    <property type="entry name" value="Ankyrin_rpt-contain_sf"/>
</dbReference>
<accession>A0AA38M894</accession>
<dbReference type="AlphaFoldDB" id="A0AA38M894"/>
<dbReference type="Gene3D" id="1.25.40.20">
    <property type="entry name" value="Ankyrin repeat-containing domain"/>
    <property type="match status" value="1"/>
</dbReference>
<protein>
    <submittedName>
        <fullName evidence="4">Uncharacterized protein</fullName>
    </submittedName>
</protein>
<keyword evidence="5" id="KW-1185">Reference proteome</keyword>
<dbReference type="PANTHER" id="PTHR24198:SF165">
    <property type="entry name" value="ANKYRIN REPEAT-CONTAINING PROTEIN-RELATED"/>
    <property type="match status" value="1"/>
</dbReference>
<sequence>MSSSDSEDNYNFYDYCERRFYFRRHRNGAGPPLIKKKSRIISAVVQNQVEALSELLDSPRWYNVRDVNGNGLLHIAIHQDNIEVFDYLLSIPDFPLDSKNKKGQSALIIALHDHSYRQAWMLEHFAYELVKKGARIDEDDYEGDSPFYTAFLNYYYRTAKLLIERGIKINVTNLHHETPLDLAMYEKETELAMTLLVYGAEPSVSNFEQSVLLDNTFEVQETLFLYIYDQYSDVELGLHVLLKLADAKSPLFYLIMEYPVKITVEREFLSLCFWILGSMNIDCLHFFIKKFGHYINELFAESTFSDADKDCNIKYHKPICLENLNVMINSDLKQTLITLISNLNSTVIFHDLMELECDKITITQLYCYLLSYGLNIGESDLQMIYKKFGYCELFKILLHMDVQMGIRESDCKNVIPVFVYDISMNLNRFFQNGGHYNRDSIKELRHYFVHPKLNEICYNRDCSVQDSPEIPLLVELARNVFREFFIKKFKIKTCKEFYSKLNALAISNIHKKIITYETRLY</sequence>
<proteinExistence type="predicted"/>
<reference evidence="4" key="1">
    <citation type="journal article" date="2023" name="G3 (Bethesda)">
        <title>Whole genome assemblies of Zophobas morio and Tenebrio molitor.</title>
        <authorList>
            <person name="Kaur S."/>
            <person name="Stinson S.A."/>
            <person name="diCenzo G.C."/>
        </authorList>
    </citation>
    <scope>NUCLEOTIDE SEQUENCE</scope>
    <source>
        <strain evidence="4">QUZm001</strain>
    </source>
</reference>
<dbReference type="Proteomes" id="UP001168821">
    <property type="component" value="Unassembled WGS sequence"/>
</dbReference>
<dbReference type="PANTHER" id="PTHR24198">
    <property type="entry name" value="ANKYRIN REPEAT AND PROTEIN KINASE DOMAIN-CONTAINING PROTEIN"/>
    <property type="match status" value="1"/>
</dbReference>
<organism evidence="4 5">
    <name type="scientific">Zophobas morio</name>
    <dbReference type="NCBI Taxonomy" id="2755281"/>
    <lineage>
        <taxon>Eukaryota</taxon>
        <taxon>Metazoa</taxon>
        <taxon>Ecdysozoa</taxon>
        <taxon>Arthropoda</taxon>
        <taxon>Hexapoda</taxon>
        <taxon>Insecta</taxon>
        <taxon>Pterygota</taxon>
        <taxon>Neoptera</taxon>
        <taxon>Endopterygota</taxon>
        <taxon>Coleoptera</taxon>
        <taxon>Polyphaga</taxon>
        <taxon>Cucujiformia</taxon>
        <taxon>Tenebrionidae</taxon>
        <taxon>Zophobas</taxon>
    </lineage>
</organism>
<feature type="repeat" description="ANK" evidence="3">
    <location>
        <begin position="142"/>
        <end position="174"/>
    </location>
</feature>
<dbReference type="PROSITE" id="PS50088">
    <property type="entry name" value="ANK_REPEAT"/>
    <property type="match status" value="1"/>
</dbReference>
<evidence type="ECO:0000256" key="2">
    <source>
        <dbReference type="ARBA" id="ARBA00023043"/>
    </source>
</evidence>
<comment type="caution">
    <text evidence="4">The sequence shown here is derived from an EMBL/GenBank/DDBJ whole genome shotgun (WGS) entry which is preliminary data.</text>
</comment>
<gene>
    <name evidence="4" type="ORF">Zmor_024580</name>
</gene>
<dbReference type="InterPro" id="IPR002110">
    <property type="entry name" value="Ankyrin_rpt"/>
</dbReference>
<evidence type="ECO:0000313" key="5">
    <source>
        <dbReference type="Proteomes" id="UP001168821"/>
    </source>
</evidence>
<evidence type="ECO:0000313" key="4">
    <source>
        <dbReference type="EMBL" id="KAJ3647031.1"/>
    </source>
</evidence>
<evidence type="ECO:0000256" key="1">
    <source>
        <dbReference type="ARBA" id="ARBA00022737"/>
    </source>
</evidence>
<keyword evidence="2 3" id="KW-0040">ANK repeat</keyword>
<keyword evidence="1" id="KW-0677">Repeat</keyword>
<dbReference type="SUPFAM" id="SSF48403">
    <property type="entry name" value="Ankyrin repeat"/>
    <property type="match status" value="1"/>
</dbReference>